<dbReference type="EMBL" id="FN595766">
    <property type="protein sequence ID" value="CBI29051.3"/>
    <property type="molecule type" value="Genomic_DNA"/>
</dbReference>
<dbReference type="OrthoDB" id="1936100at2759"/>
<dbReference type="PaxDb" id="29760-VIT_10s0042g01000.t01"/>
<protein>
    <recommendedName>
        <fullName evidence="5">Glutamine synthetase</fullName>
    </recommendedName>
</protein>
<dbReference type="GO" id="GO:0005737">
    <property type="term" value="C:cytoplasm"/>
    <property type="evidence" value="ECO:0007669"/>
    <property type="project" value="UniProtKB-SubCell"/>
</dbReference>
<organism evidence="3 4">
    <name type="scientific">Vitis vinifera</name>
    <name type="common">Grape</name>
    <dbReference type="NCBI Taxonomy" id="29760"/>
    <lineage>
        <taxon>Eukaryota</taxon>
        <taxon>Viridiplantae</taxon>
        <taxon>Streptophyta</taxon>
        <taxon>Embryophyta</taxon>
        <taxon>Tracheophyta</taxon>
        <taxon>Spermatophyta</taxon>
        <taxon>Magnoliopsida</taxon>
        <taxon>eudicotyledons</taxon>
        <taxon>Gunneridae</taxon>
        <taxon>Pentapetalae</taxon>
        <taxon>rosids</taxon>
        <taxon>Vitales</taxon>
        <taxon>Vitaceae</taxon>
        <taxon>Viteae</taxon>
        <taxon>Vitis</taxon>
    </lineage>
</organism>
<dbReference type="AlphaFoldDB" id="D7TEX8"/>
<accession>D7TEX8</accession>
<evidence type="ECO:0000256" key="2">
    <source>
        <dbReference type="ARBA" id="ARBA00022490"/>
    </source>
</evidence>
<evidence type="ECO:0000313" key="4">
    <source>
        <dbReference type="Proteomes" id="UP000009183"/>
    </source>
</evidence>
<comment type="subcellular location">
    <subcellularLocation>
        <location evidence="1">Cytoplasm</location>
    </subcellularLocation>
</comment>
<dbReference type="Gene3D" id="3.30.590.10">
    <property type="entry name" value="Glutamine synthetase/guanido kinase, catalytic domain"/>
    <property type="match status" value="1"/>
</dbReference>
<dbReference type="InterPro" id="IPR050292">
    <property type="entry name" value="Glutamine_Synthetase"/>
</dbReference>
<proteinExistence type="predicted"/>
<dbReference type="PANTHER" id="PTHR20852">
    <property type="entry name" value="GLUTAMINE SYNTHETASE"/>
    <property type="match status" value="1"/>
</dbReference>
<reference evidence="4" key="1">
    <citation type="journal article" date="2007" name="Nature">
        <title>The grapevine genome sequence suggests ancestral hexaploidization in major angiosperm phyla.</title>
        <authorList>
            <consortium name="The French-Italian Public Consortium for Grapevine Genome Characterization."/>
            <person name="Jaillon O."/>
            <person name="Aury J.-M."/>
            <person name="Noel B."/>
            <person name="Policriti A."/>
            <person name="Clepet C."/>
            <person name="Casagrande A."/>
            <person name="Choisne N."/>
            <person name="Aubourg S."/>
            <person name="Vitulo N."/>
            <person name="Jubin C."/>
            <person name="Vezzi A."/>
            <person name="Legeai F."/>
            <person name="Hugueney P."/>
            <person name="Dasilva C."/>
            <person name="Horner D."/>
            <person name="Mica E."/>
            <person name="Jublot D."/>
            <person name="Poulain J."/>
            <person name="Bruyere C."/>
            <person name="Billault A."/>
            <person name="Segurens B."/>
            <person name="Gouyvenoux M."/>
            <person name="Ugarte E."/>
            <person name="Cattonaro F."/>
            <person name="Anthouard V."/>
            <person name="Vico V."/>
            <person name="Del Fabbro C."/>
            <person name="Alaux M."/>
            <person name="Di Gaspero G."/>
            <person name="Dumas V."/>
            <person name="Felice N."/>
            <person name="Paillard S."/>
            <person name="Juman I."/>
            <person name="Moroldo M."/>
            <person name="Scalabrin S."/>
            <person name="Canaguier A."/>
            <person name="Le Clainche I."/>
            <person name="Malacrida G."/>
            <person name="Durand E."/>
            <person name="Pesole G."/>
            <person name="Laucou V."/>
            <person name="Chatelet P."/>
            <person name="Merdinoglu D."/>
            <person name="Delledonne M."/>
            <person name="Pezzotti M."/>
            <person name="Lecharny A."/>
            <person name="Scarpelli C."/>
            <person name="Artiguenave F."/>
            <person name="Pe M.E."/>
            <person name="Valle G."/>
            <person name="Morgante M."/>
            <person name="Caboche M."/>
            <person name="Adam-Blondon A.-F."/>
            <person name="Weissenbach J."/>
            <person name="Quetier F."/>
            <person name="Wincker P."/>
        </authorList>
    </citation>
    <scope>NUCLEOTIDE SEQUENCE [LARGE SCALE GENOMIC DNA]</scope>
    <source>
        <strain evidence="4">cv. Pinot noir / PN40024</strain>
    </source>
</reference>
<dbReference type="PANTHER" id="PTHR20852:SF93">
    <property type="entry name" value="GLUTAMINE SYNTHETASE CYTOSOLIC ISOZYME 1-1"/>
    <property type="match status" value="1"/>
</dbReference>
<keyword evidence="4" id="KW-1185">Reference proteome</keyword>
<dbReference type="HOGENOM" id="CLU_3054260_0_0_1"/>
<evidence type="ECO:0000256" key="1">
    <source>
        <dbReference type="ARBA" id="ARBA00004496"/>
    </source>
</evidence>
<name>D7TEX8_VITVI</name>
<dbReference type="STRING" id="29760.D7TEX8"/>
<dbReference type="InParanoid" id="D7TEX8"/>
<evidence type="ECO:0008006" key="5">
    <source>
        <dbReference type="Google" id="ProtNLM"/>
    </source>
</evidence>
<dbReference type="Proteomes" id="UP000009183">
    <property type="component" value="Chromosome 10"/>
</dbReference>
<sequence>MRNTAGYDVILKAIENLVLPHKDHIAAYGEGNERRLTGHHEMKRLTSTLSVGCC</sequence>
<gene>
    <name evidence="3" type="ordered locus">VIT_10s0042g01000</name>
</gene>
<keyword evidence="2" id="KW-0963">Cytoplasm</keyword>
<evidence type="ECO:0000313" key="3">
    <source>
        <dbReference type="EMBL" id="CBI29051.3"/>
    </source>
</evidence>
<dbReference type="eggNOG" id="KOG0683">
    <property type="taxonomic scope" value="Eukaryota"/>
</dbReference>